<keyword evidence="2" id="KW-1185">Reference proteome</keyword>
<accession>A0A1H8P9F8</accession>
<sequence>MAEEALFTVTSEEDAWALLRNALEKRGDIPDDLEIVWSGWPTLRIYLPNVPEDATISTSMMSAIISLQTSIYRTHALLSKGNSNLRTLTQIERDQFEIRVKVEKGSSDLSINLNDILAKYGNEIIAKMTGTDLLILVLGLALIYAGKLAFSDFLKFKSEQRKAASDDQKTKGLLDTFETYLQHDSKRTELLSRALEAAPVLKQIQQSANSAKEELVRAVADERGGKIQGIELPKDVANEISSKSRTQSSEARSAGQYRVAKVDTTVANGFRVTLEDIESGEIVTASLFDAIISAEHRTVLQSAEWNKKPLFVEMSGRRLRGKMVDAKIVSVSAVEDA</sequence>
<evidence type="ECO:0000313" key="2">
    <source>
        <dbReference type="Proteomes" id="UP000199615"/>
    </source>
</evidence>
<organism evidence="1 2">
    <name type="scientific">Rhodopseudomonas pseudopalustris</name>
    <dbReference type="NCBI Taxonomy" id="1513892"/>
    <lineage>
        <taxon>Bacteria</taxon>
        <taxon>Pseudomonadati</taxon>
        <taxon>Pseudomonadota</taxon>
        <taxon>Alphaproteobacteria</taxon>
        <taxon>Hyphomicrobiales</taxon>
        <taxon>Nitrobacteraceae</taxon>
        <taxon>Rhodopseudomonas</taxon>
    </lineage>
</organism>
<gene>
    <name evidence="1" type="ORF">SAMN05444123_102460</name>
</gene>
<proteinExistence type="predicted"/>
<protein>
    <submittedName>
        <fullName evidence="1">Uncharacterized protein</fullName>
    </submittedName>
</protein>
<name>A0A1H8P9F8_9BRAD</name>
<dbReference type="OrthoDB" id="8446158at2"/>
<dbReference type="RefSeq" id="WP_092682292.1">
    <property type="nucleotide sequence ID" value="NZ_FODT01000002.1"/>
</dbReference>
<reference evidence="2" key="1">
    <citation type="submission" date="2016-10" db="EMBL/GenBank/DDBJ databases">
        <authorList>
            <person name="Varghese N."/>
            <person name="Submissions S."/>
        </authorList>
    </citation>
    <scope>NUCLEOTIDE SEQUENCE [LARGE SCALE GENOMIC DNA]</scope>
    <source>
        <strain evidence="2">DSM 123</strain>
    </source>
</reference>
<dbReference type="EMBL" id="FODT01000002">
    <property type="protein sequence ID" value="SEO38552.1"/>
    <property type="molecule type" value="Genomic_DNA"/>
</dbReference>
<dbReference type="Proteomes" id="UP000199615">
    <property type="component" value="Unassembled WGS sequence"/>
</dbReference>
<evidence type="ECO:0000313" key="1">
    <source>
        <dbReference type="EMBL" id="SEO38552.1"/>
    </source>
</evidence>
<dbReference type="AlphaFoldDB" id="A0A1H8P9F8"/>